<proteinExistence type="predicted"/>
<comment type="caution">
    <text evidence="1">The sequence shown here is derived from an EMBL/GenBank/DDBJ whole genome shotgun (WGS) entry which is preliminary data.</text>
</comment>
<reference evidence="1 2" key="1">
    <citation type="submission" date="2016-02" db="EMBL/GenBank/DDBJ databases">
        <authorList>
            <person name="Wen L."/>
            <person name="He K."/>
            <person name="Yang H."/>
        </authorList>
    </citation>
    <scope>NUCLEOTIDE SEQUENCE [LARGE SCALE GENOMIC DNA]</scope>
    <source>
        <strain evidence="1">ShG14-8</strain>
    </source>
</reference>
<evidence type="ECO:0000313" key="2">
    <source>
        <dbReference type="Proteomes" id="UP000070578"/>
    </source>
</evidence>
<feature type="non-terminal residue" evidence="1">
    <location>
        <position position="231"/>
    </location>
</feature>
<dbReference type="PROSITE" id="PS51257">
    <property type="entry name" value="PROKAR_LIPOPROTEIN"/>
    <property type="match status" value="1"/>
</dbReference>
<evidence type="ECO:0008006" key="3">
    <source>
        <dbReference type="Google" id="ProtNLM"/>
    </source>
</evidence>
<name>A0A139BUC3_9PROT</name>
<accession>A0A139BUC3</accession>
<protein>
    <recommendedName>
        <fullName evidence="3">Lipoprotein</fullName>
    </recommendedName>
</protein>
<organism evidence="1 2">
    <name type="scientific">Candidatus Gallionella acididurans</name>
    <dbReference type="NCBI Taxonomy" id="1796491"/>
    <lineage>
        <taxon>Bacteria</taxon>
        <taxon>Pseudomonadati</taxon>
        <taxon>Pseudomonadota</taxon>
        <taxon>Betaproteobacteria</taxon>
        <taxon>Nitrosomonadales</taxon>
        <taxon>Gallionellaceae</taxon>
        <taxon>Gallionella</taxon>
    </lineage>
</organism>
<evidence type="ECO:0000313" key="1">
    <source>
        <dbReference type="EMBL" id="KXS32566.1"/>
    </source>
</evidence>
<dbReference type="Proteomes" id="UP000070578">
    <property type="component" value="Unassembled WGS sequence"/>
</dbReference>
<dbReference type="EMBL" id="LSLI01000025">
    <property type="protein sequence ID" value="KXS32566.1"/>
    <property type="molecule type" value="Genomic_DNA"/>
</dbReference>
<dbReference type="AlphaFoldDB" id="A0A139BUC3"/>
<gene>
    <name evidence="1" type="ORF">AWT59_1286</name>
</gene>
<sequence>MSLTRSKILAMPAVGFIVMTLLSGCAVTTQSYPTTLVQSVNLEPQALKTAGIAFITPGTVTGQEEDKQGLALAFTDALKQARPDLRIVTLPETLGIINKDGLAEEYKRMYEDSRLTGIFNRDTLLKISRQTGARYIAQLKLGGFTQTTQGLWGVLGFNMTITEITTVRLFLQIWDGENGTIVWEGSQELTLSSNQIKQSPVSFKDTVELSAQELTARLFPTPAQLLAKTTP</sequence>
<reference evidence="1 2" key="2">
    <citation type="submission" date="2016-03" db="EMBL/GenBank/DDBJ databases">
        <title>New uncultured bacterium of the family Gallionellaceae from acid mine drainage: description and reconstruction of genome based on metagenomic analysis of microbial community.</title>
        <authorList>
            <person name="Kadnikov V."/>
            <person name="Ivasenko D."/>
            <person name="Beletsky A."/>
            <person name="Mardanov A."/>
            <person name="Danilova E."/>
            <person name="Pimenov N."/>
            <person name="Karnachuk O."/>
            <person name="Ravin N."/>
        </authorList>
    </citation>
    <scope>NUCLEOTIDE SEQUENCE [LARGE SCALE GENOMIC DNA]</scope>
    <source>
        <strain evidence="1">ShG14-8</strain>
    </source>
</reference>